<keyword evidence="4" id="KW-1185">Reference proteome</keyword>
<feature type="region of interest" description="Disordered" evidence="1">
    <location>
        <begin position="45"/>
        <end position="119"/>
    </location>
</feature>
<organism evidence="3 4">
    <name type="scientific">Dendronalium phyllosphericum CENA369</name>
    <dbReference type="NCBI Taxonomy" id="1725256"/>
    <lineage>
        <taxon>Bacteria</taxon>
        <taxon>Bacillati</taxon>
        <taxon>Cyanobacteriota</taxon>
        <taxon>Cyanophyceae</taxon>
        <taxon>Nostocales</taxon>
        <taxon>Nostocaceae</taxon>
        <taxon>Dendronalium</taxon>
        <taxon>Dendronalium phyllosphericum</taxon>
    </lineage>
</organism>
<dbReference type="PROSITE" id="PS51781">
    <property type="entry name" value="SH3B"/>
    <property type="match status" value="1"/>
</dbReference>
<feature type="compositionally biased region" description="Polar residues" evidence="1">
    <location>
        <begin position="46"/>
        <end position="65"/>
    </location>
</feature>
<dbReference type="Gene3D" id="2.30.30.40">
    <property type="entry name" value="SH3 Domains"/>
    <property type="match status" value="1"/>
</dbReference>
<proteinExistence type="predicted"/>
<dbReference type="EMBL" id="JAECZA010000039">
    <property type="protein sequence ID" value="MBH8573659.1"/>
    <property type="molecule type" value="Genomic_DNA"/>
</dbReference>
<feature type="domain" description="SH3b" evidence="2">
    <location>
        <begin position="92"/>
        <end position="159"/>
    </location>
</feature>
<dbReference type="AlphaFoldDB" id="A0A8J7I0D6"/>
<dbReference type="Proteomes" id="UP000662314">
    <property type="component" value="Unassembled WGS sequence"/>
</dbReference>
<dbReference type="InterPro" id="IPR003646">
    <property type="entry name" value="SH3-like_bac-type"/>
</dbReference>
<reference evidence="3 4" key="1">
    <citation type="journal article" date="2021" name="Int. J. Syst. Evol. Microbiol.">
        <title>Amazonocrinis nigriterrae gen. nov., sp. nov., Atlanticothrix silvestris gen. nov., sp. nov. and Dendronalium phyllosphericum gen. nov., sp. nov., nostocacean cyanobacteria from Brazilian environments.</title>
        <authorList>
            <person name="Alvarenga D.O."/>
            <person name="Andreote A.P.D."/>
            <person name="Branco L.H.Z."/>
            <person name="Delbaje E."/>
            <person name="Cruz R.B."/>
            <person name="Varani A.M."/>
            <person name="Fiore M.F."/>
        </authorList>
    </citation>
    <scope>NUCLEOTIDE SEQUENCE [LARGE SCALE GENOMIC DNA]</scope>
    <source>
        <strain evidence="3 4">CENA369</strain>
    </source>
</reference>
<dbReference type="RefSeq" id="WP_214432475.1">
    <property type="nucleotide sequence ID" value="NZ_CAWPUQ010000210.1"/>
</dbReference>
<evidence type="ECO:0000256" key="1">
    <source>
        <dbReference type="SAM" id="MobiDB-lite"/>
    </source>
</evidence>
<sequence length="160" mass="17225">MFSNLLKFILGFFLAIAVLIGSGVAVALYFMNRTAIAPPKPIFANDSPSLQAKSPKPTETQASSNSSKEPTPSPSATPSPTESPKEPLPPGAYRGHVSWSDGLSLRSEPNQDAERIGGVGFNEKIIVLEESQDKGWQKIRVEGSKQEGWVKAGNTQKDDE</sequence>
<evidence type="ECO:0000259" key="2">
    <source>
        <dbReference type="PROSITE" id="PS51781"/>
    </source>
</evidence>
<dbReference type="Pfam" id="PF08239">
    <property type="entry name" value="SH3_3"/>
    <property type="match status" value="1"/>
</dbReference>
<evidence type="ECO:0000313" key="3">
    <source>
        <dbReference type="EMBL" id="MBH8573659.1"/>
    </source>
</evidence>
<gene>
    <name evidence="3" type="ORF">I8752_11645</name>
</gene>
<accession>A0A8J7I0D6</accession>
<protein>
    <submittedName>
        <fullName evidence="3">SH3 domain-containing protein</fullName>
    </submittedName>
</protein>
<name>A0A8J7I0D6_9NOST</name>
<evidence type="ECO:0000313" key="4">
    <source>
        <dbReference type="Proteomes" id="UP000662314"/>
    </source>
</evidence>
<comment type="caution">
    <text evidence="3">The sequence shown here is derived from an EMBL/GenBank/DDBJ whole genome shotgun (WGS) entry which is preliminary data.</text>
</comment>